<evidence type="ECO:0000313" key="3">
    <source>
        <dbReference type="EMBL" id="CAB5057210.1"/>
    </source>
</evidence>
<dbReference type="Pfam" id="PF08734">
    <property type="entry name" value="GYD"/>
    <property type="match status" value="1"/>
</dbReference>
<gene>
    <name evidence="1" type="ORF">UFOPK2602_00348</name>
    <name evidence="2" type="ORF">UFOPK2806_00949</name>
    <name evidence="3" type="ORF">UFOPK4306_00677</name>
</gene>
<dbReference type="EMBL" id="CAEZYY010000009">
    <property type="protein sequence ID" value="CAB4749870.1"/>
    <property type="molecule type" value="Genomic_DNA"/>
</dbReference>
<dbReference type="EMBL" id="CAFBQP010000019">
    <property type="protein sequence ID" value="CAB5057210.1"/>
    <property type="molecule type" value="Genomic_DNA"/>
</dbReference>
<reference evidence="1" key="1">
    <citation type="submission" date="2020-05" db="EMBL/GenBank/DDBJ databases">
        <authorList>
            <person name="Chiriac C."/>
            <person name="Salcher M."/>
            <person name="Ghai R."/>
            <person name="Kavagutti S V."/>
        </authorList>
    </citation>
    <scope>NUCLEOTIDE SEQUENCE</scope>
</reference>
<accession>A0A6J6PJ76</accession>
<evidence type="ECO:0000313" key="1">
    <source>
        <dbReference type="EMBL" id="CAB4696895.1"/>
    </source>
</evidence>
<sequence length="109" mass="11544">MPRFMLNGTYTQAGISGTISETLTARTKAVKKHVEVLGGKLLGMYWSTGSRDSVVIVEFPDASGAVALATTVKAAGACDFEIVRLMDGTEFDAAQAMAAKKLKYRAPGQ</sequence>
<dbReference type="GO" id="GO:0003824">
    <property type="term" value="F:catalytic activity"/>
    <property type="evidence" value="ECO:0007669"/>
    <property type="project" value="InterPro"/>
</dbReference>
<organism evidence="1">
    <name type="scientific">freshwater metagenome</name>
    <dbReference type="NCBI Taxonomy" id="449393"/>
    <lineage>
        <taxon>unclassified sequences</taxon>
        <taxon>metagenomes</taxon>
        <taxon>ecological metagenomes</taxon>
    </lineage>
</organism>
<dbReference type="GO" id="GO:0050660">
    <property type="term" value="F:flavin adenine dinucleotide binding"/>
    <property type="evidence" value="ECO:0007669"/>
    <property type="project" value="InterPro"/>
</dbReference>
<evidence type="ECO:0000313" key="2">
    <source>
        <dbReference type="EMBL" id="CAB4749870.1"/>
    </source>
</evidence>
<dbReference type="AlphaFoldDB" id="A0A6J6PJ76"/>
<dbReference type="InterPro" id="IPR014845">
    <property type="entry name" value="GYD/TTHA1554"/>
</dbReference>
<proteinExistence type="predicted"/>
<name>A0A6J6PJ76_9ZZZZ</name>
<protein>
    <submittedName>
        <fullName evidence="1">Unannotated protein</fullName>
    </submittedName>
</protein>
<dbReference type="EMBL" id="CAEZXX010000013">
    <property type="protein sequence ID" value="CAB4696895.1"/>
    <property type="molecule type" value="Genomic_DNA"/>
</dbReference>